<evidence type="ECO:0008006" key="3">
    <source>
        <dbReference type="Google" id="ProtNLM"/>
    </source>
</evidence>
<dbReference type="KEGG" id="salj:SMD11_0354"/>
<dbReference type="Proteomes" id="UP000195755">
    <property type="component" value="Chromosome"/>
</dbReference>
<evidence type="ECO:0000313" key="1">
    <source>
        <dbReference type="EMBL" id="ARZ66020.1"/>
    </source>
</evidence>
<gene>
    <name evidence="1" type="ORF">SMD11_0354</name>
</gene>
<name>A0A1Z2KVH8_9ACTN</name>
<accession>A0A1Z2KVH8</accession>
<dbReference type="OrthoDB" id="9944989at2"/>
<sequence length="138" mass="14377">MDAHHESRAHRPTLLDRSVRRRRSGVLPGALALAAAAALLGTYAAAAPASAAPVPAADLCPAGNLCLYVGGIGVPEPLQIRQCQSRKFDQPFRARKVENNTRVNARISTGGGETVMVQPGQAVNFAPDLRVASAGTPC</sequence>
<evidence type="ECO:0000313" key="2">
    <source>
        <dbReference type="Proteomes" id="UP000195755"/>
    </source>
</evidence>
<dbReference type="AlphaFoldDB" id="A0A1Z2KVH8"/>
<proteinExistence type="predicted"/>
<organism evidence="1 2">
    <name type="scientific">Streptomyces albireticuli</name>
    <dbReference type="NCBI Taxonomy" id="1940"/>
    <lineage>
        <taxon>Bacteria</taxon>
        <taxon>Bacillati</taxon>
        <taxon>Actinomycetota</taxon>
        <taxon>Actinomycetes</taxon>
        <taxon>Kitasatosporales</taxon>
        <taxon>Streptomycetaceae</taxon>
        <taxon>Streptomyces</taxon>
    </lineage>
</organism>
<dbReference type="RefSeq" id="WP_087924702.1">
    <property type="nucleotide sequence ID" value="NZ_CP021744.1"/>
</dbReference>
<reference evidence="1 2" key="1">
    <citation type="submission" date="2017-06" db="EMBL/GenBank/DDBJ databases">
        <title>Streptomyces albireticuli Genome sequencing and assembly.</title>
        <authorList>
            <person name="Wang Y."/>
            <person name="Du B."/>
            <person name="Ding Y."/>
            <person name="Liu H."/>
            <person name="Hou Q."/>
            <person name="Liu K."/>
            <person name="Yao L."/>
            <person name="Wang C."/>
        </authorList>
    </citation>
    <scope>NUCLEOTIDE SEQUENCE [LARGE SCALE GENOMIC DNA]</scope>
    <source>
        <strain evidence="1 2">MDJK11</strain>
    </source>
</reference>
<dbReference type="EMBL" id="CP021744">
    <property type="protein sequence ID" value="ARZ66020.1"/>
    <property type="molecule type" value="Genomic_DNA"/>
</dbReference>
<protein>
    <recommendedName>
        <fullName evidence="3">Peptidase inhibitor family I36</fullName>
    </recommendedName>
</protein>